<dbReference type="EMBL" id="VZZK01000046">
    <property type="protein sequence ID" value="KAB1072898.1"/>
    <property type="molecule type" value="Genomic_DNA"/>
</dbReference>
<dbReference type="InterPro" id="IPR010836">
    <property type="entry name" value="SapC"/>
</dbReference>
<dbReference type="RefSeq" id="WP_151004479.1">
    <property type="nucleotide sequence ID" value="NZ_BPQY01000166.1"/>
</dbReference>
<sequence length="242" mass="27420">MYTDLREFREEEDAFELYREVEYGGRHLRQAVPLVMREASLLARFYPIIWRRLASGLELIALRSLAPDDVSGTELPVRPLLVEAFPFAAADTGDARHALMIDRSLPPAYAGQPAFTEAGEASSEMQRRLNALQIFLHDRARTRALTETLATHHLLDPWDVDLTIGGHRVALTGLAIVTRDSMLRWQRLREAKLDSDLDVVRLLVAHELSLFTMQRLVHQHRATRVRMADDAASFIAQSEASL</sequence>
<proteinExistence type="predicted"/>
<evidence type="ECO:0000313" key="2">
    <source>
        <dbReference type="Proteomes" id="UP000474159"/>
    </source>
</evidence>
<comment type="caution">
    <text evidence="1">The sequence shown here is derived from an EMBL/GenBank/DDBJ whole genome shotgun (WGS) entry which is preliminary data.</text>
</comment>
<protein>
    <submittedName>
        <fullName evidence="1">SapC family protein</fullName>
    </submittedName>
</protein>
<accession>A0A6L3SR60</accession>
<dbReference type="AlphaFoldDB" id="A0A6L3SR60"/>
<evidence type="ECO:0000313" key="1">
    <source>
        <dbReference type="EMBL" id="KAB1072898.1"/>
    </source>
</evidence>
<dbReference type="OrthoDB" id="7831378at2"/>
<keyword evidence="2" id="KW-1185">Reference proteome</keyword>
<gene>
    <name evidence="1" type="ORF">F6X53_27765</name>
</gene>
<name>A0A6L3SR60_9HYPH</name>
<dbReference type="Proteomes" id="UP000474159">
    <property type="component" value="Unassembled WGS sequence"/>
</dbReference>
<organism evidence="1 2">
    <name type="scientific">Methylobacterium soli</name>
    <dbReference type="NCBI Taxonomy" id="553447"/>
    <lineage>
        <taxon>Bacteria</taxon>
        <taxon>Pseudomonadati</taxon>
        <taxon>Pseudomonadota</taxon>
        <taxon>Alphaproteobacteria</taxon>
        <taxon>Hyphomicrobiales</taxon>
        <taxon>Methylobacteriaceae</taxon>
        <taxon>Methylobacterium</taxon>
    </lineage>
</organism>
<dbReference type="Pfam" id="PF07277">
    <property type="entry name" value="SapC"/>
    <property type="match status" value="1"/>
</dbReference>
<reference evidence="1 2" key="1">
    <citation type="submission" date="2019-09" db="EMBL/GenBank/DDBJ databases">
        <title>YIM 48816 draft genome.</title>
        <authorList>
            <person name="Jiang L."/>
        </authorList>
    </citation>
    <scope>NUCLEOTIDE SEQUENCE [LARGE SCALE GENOMIC DNA]</scope>
    <source>
        <strain evidence="1 2">YIM 48816</strain>
    </source>
</reference>